<reference evidence="3" key="1">
    <citation type="journal article" date="2019" name="Int. J. Syst. Evol. Microbiol.">
        <title>The Global Catalogue of Microorganisms (GCM) 10K type strain sequencing project: providing services to taxonomists for standard genome sequencing and annotation.</title>
        <authorList>
            <consortium name="The Broad Institute Genomics Platform"/>
            <consortium name="The Broad Institute Genome Sequencing Center for Infectious Disease"/>
            <person name="Wu L."/>
            <person name="Ma J."/>
        </authorList>
    </citation>
    <scope>NUCLEOTIDE SEQUENCE [LARGE SCALE GENOMIC DNA]</scope>
    <source>
        <strain evidence="3">CGMCC 4.1467</strain>
    </source>
</reference>
<dbReference type="RefSeq" id="WP_379716474.1">
    <property type="nucleotide sequence ID" value="NZ_JBHTBS010000018.1"/>
</dbReference>
<feature type="region of interest" description="Disordered" evidence="1">
    <location>
        <begin position="1"/>
        <end position="23"/>
    </location>
</feature>
<evidence type="ECO:0000313" key="3">
    <source>
        <dbReference type="Proteomes" id="UP001596472"/>
    </source>
</evidence>
<sequence>MSKSNFLPPPVRLSQAFDESGGGGMSRRLFIKRSGGATVASIAAWNLTATAARADEPGSGSKKYGMICVYPTSTPGVTLNRSQIPIQQADGSVVKMELAIEARSSIVNDPPATNPYNSKPFSSYVGLWVYTDGGATEIYDKKWEPTHSVSCTEDPPATITAQSQDKPPSTFAHVVTIGNVEVTIETSQEATKNSGNLSMKSVIELVSYDYWNEFTQEVVVVNYGQGTAKAEVSTIFAPKEK</sequence>
<dbReference type="EMBL" id="JBHTBS010000018">
    <property type="protein sequence ID" value="MFC7339513.1"/>
    <property type="molecule type" value="Genomic_DNA"/>
</dbReference>
<organism evidence="2 3">
    <name type="scientific">Haloferula chungangensis</name>
    <dbReference type="NCBI Taxonomy" id="1048331"/>
    <lineage>
        <taxon>Bacteria</taxon>
        <taxon>Pseudomonadati</taxon>
        <taxon>Verrucomicrobiota</taxon>
        <taxon>Verrucomicrobiia</taxon>
        <taxon>Verrucomicrobiales</taxon>
        <taxon>Verrucomicrobiaceae</taxon>
        <taxon>Haloferula</taxon>
    </lineage>
</organism>
<evidence type="ECO:0008006" key="4">
    <source>
        <dbReference type="Google" id="ProtNLM"/>
    </source>
</evidence>
<dbReference type="InterPro" id="IPR006311">
    <property type="entry name" value="TAT_signal"/>
</dbReference>
<gene>
    <name evidence="2" type="ORF">ACFQY0_20140</name>
</gene>
<dbReference type="Proteomes" id="UP001596472">
    <property type="component" value="Unassembled WGS sequence"/>
</dbReference>
<protein>
    <recommendedName>
        <fullName evidence="4">Twin-arginine translocation signal domain-containing protein</fullName>
    </recommendedName>
</protein>
<comment type="caution">
    <text evidence="2">The sequence shown here is derived from an EMBL/GenBank/DDBJ whole genome shotgun (WGS) entry which is preliminary data.</text>
</comment>
<dbReference type="PROSITE" id="PS51318">
    <property type="entry name" value="TAT"/>
    <property type="match status" value="1"/>
</dbReference>
<proteinExistence type="predicted"/>
<evidence type="ECO:0000313" key="2">
    <source>
        <dbReference type="EMBL" id="MFC7339513.1"/>
    </source>
</evidence>
<keyword evidence="3" id="KW-1185">Reference proteome</keyword>
<accession>A0ABW2LAM7</accession>
<evidence type="ECO:0000256" key="1">
    <source>
        <dbReference type="SAM" id="MobiDB-lite"/>
    </source>
</evidence>
<name>A0ABW2LAM7_9BACT</name>